<dbReference type="InterPro" id="IPR016181">
    <property type="entry name" value="Acyl_CoA_acyltransferase"/>
</dbReference>
<dbReference type="RefSeq" id="WP_301140531.1">
    <property type="nucleotide sequence ID" value="NZ_JAUHQA010000001.1"/>
</dbReference>
<reference evidence="2" key="1">
    <citation type="submission" date="2023-06" db="EMBL/GenBank/DDBJ databases">
        <title>Egi l300058.</title>
        <authorList>
            <person name="Gao L."/>
            <person name="Fang B.-Z."/>
            <person name="Li W.-J."/>
        </authorList>
    </citation>
    <scope>NUCLEOTIDE SEQUENCE</scope>
    <source>
        <strain evidence="2">EGI L300058</strain>
    </source>
</reference>
<dbReference type="SUPFAM" id="SSF55729">
    <property type="entry name" value="Acyl-CoA N-acyltransferases (Nat)"/>
    <property type="match status" value="1"/>
</dbReference>
<dbReference type="PANTHER" id="PTHR41700:SF1">
    <property type="entry name" value="N-ACETYLTRANSFERASE DOMAIN-CONTAINING PROTEIN"/>
    <property type="match status" value="1"/>
</dbReference>
<feature type="compositionally biased region" description="Basic and acidic residues" evidence="1">
    <location>
        <begin position="167"/>
        <end position="176"/>
    </location>
</feature>
<dbReference type="Gene3D" id="3.40.630.30">
    <property type="match status" value="1"/>
</dbReference>
<name>A0ABT8GD98_9MICO</name>
<protein>
    <recommendedName>
        <fullName evidence="4">Chorismate synthase</fullName>
    </recommendedName>
</protein>
<dbReference type="Proteomes" id="UP001172708">
    <property type="component" value="Unassembled WGS sequence"/>
</dbReference>
<comment type="caution">
    <text evidence="2">The sequence shown here is derived from an EMBL/GenBank/DDBJ whole genome shotgun (WGS) entry which is preliminary data.</text>
</comment>
<organism evidence="2 3">
    <name type="scientific">Demequina muriae</name>
    <dbReference type="NCBI Taxonomy" id="3051664"/>
    <lineage>
        <taxon>Bacteria</taxon>
        <taxon>Bacillati</taxon>
        <taxon>Actinomycetota</taxon>
        <taxon>Actinomycetes</taxon>
        <taxon>Micrococcales</taxon>
        <taxon>Demequinaceae</taxon>
        <taxon>Demequina</taxon>
    </lineage>
</organism>
<evidence type="ECO:0000256" key="1">
    <source>
        <dbReference type="SAM" id="MobiDB-lite"/>
    </source>
</evidence>
<keyword evidence="3" id="KW-1185">Reference proteome</keyword>
<dbReference type="InterPro" id="IPR038764">
    <property type="entry name" value="GNAT_N_AcTrfase_prd"/>
</dbReference>
<evidence type="ECO:0000313" key="3">
    <source>
        <dbReference type="Proteomes" id="UP001172708"/>
    </source>
</evidence>
<gene>
    <name evidence="2" type="ORF">QQX02_00495</name>
</gene>
<feature type="region of interest" description="Disordered" evidence="1">
    <location>
        <begin position="153"/>
        <end position="176"/>
    </location>
</feature>
<sequence>MTVRSLATVEVGEAARLLESIWGTAAVEPPLMVALSHAGAYVVGAFEGHRLRGVCVGYFSMPLGVALHSHVAGVEPGTGRRGVGMALKLHQRAWCLERGLSRVTWTFDPLVSRNAAFNLNRLGVEIQEYLVDFYGEMSDGVNAGQGSDRLLASWPLDRDLPGPSSHASEEPPTDRDLEASALLTTTADGRPHPHVPDPAARFLSVAVPPDVEALRRTDPRAAAQWRGAVRGAMAPMIQSGRRVAGFHDHRYLLETR</sequence>
<accession>A0ABT8GD98</accession>
<dbReference type="EMBL" id="JAUHQA010000001">
    <property type="protein sequence ID" value="MDN4479399.1"/>
    <property type="molecule type" value="Genomic_DNA"/>
</dbReference>
<dbReference type="PANTHER" id="PTHR41700">
    <property type="entry name" value="GCN5-RELATED N-ACETYLTRANSFERASE"/>
    <property type="match status" value="1"/>
</dbReference>
<proteinExistence type="predicted"/>
<evidence type="ECO:0000313" key="2">
    <source>
        <dbReference type="EMBL" id="MDN4479399.1"/>
    </source>
</evidence>
<evidence type="ECO:0008006" key="4">
    <source>
        <dbReference type="Google" id="ProtNLM"/>
    </source>
</evidence>